<keyword evidence="2" id="KW-1185">Reference proteome</keyword>
<dbReference type="Proteomes" id="UP001177003">
    <property type="component" value="Chromosome 8"/>
</dbReference>
<evidence type="ECO:0000313" key="2">
    <source>
        <dbReference type="Proteomes" id="UP001177003"/>
    </source>
</evidence>
<proteinExistence type="predicted"/>
<gene>
    <name evidence="1" type="ORF">LSALG_LOCUS37758</name>
</gene>
<sequence>MVPLAPPLMSTTKVAMPPPTTSYSTYSATFTSPTYEAILKSKNLEDLIISSQSIDTPDNDVIELWNKDQTIEDFDFGLIPFDNSAEDMTDNSIISVMTEMLEKMFVDHETKVKKIVDDSLIEIHDGLSEFKSYVEVQIMLKTCVDQFSLDIKTLIEDVRSFNKDYTMKMLQTDETYLKPFQDLKLSTAMLEKMIHTFNLPHNFAKTPAHKHIKIRFHSNHAQEEDKVWSLNDIVKILNISKDMMFDNAFQNIRFKVVRGDQYFQMALIGIELAKEFNTTTHIPRKMKTTAVNIKRENVELMLCCMSKTSMYALLWDANHAEDENHFVGEDIEVNIDFSEEQPHVTHDYISSGCTLYWNSIVSNDIKLKVTSKFNSYGEARTMTTTNFTPYILSNDVTLMTPSGATISPPPSHSCHATFPISQGYQQPQQYQSHFAISSFAYVAL</sequence>
<reference evidence="1" key="1">
    <citation type="submission" date="2023-04" db="EMBL/GenBank/DDBJ databases">
        <authorList>
            <person name="Vijverberg K."/>
            <person name="Xiong W."/>
            <person name="Schranz E."/>
        </authorList>
    </citation>
    <scope>NUCLEOTIDE SEQUENCE</scope>
</reference>
<name>A0AA35ZVA4_LACSI</name>
<dbReference type="EMBL" id="OX465084">
    <property type="protein sequence ID" value="CAI9299028.1"/>
    <property type="molecule type" value="Genomic_DNA"/>
</dbReference>
<protein>
    <submittedName>
        <fullName evidence="1">Uncharacterized protein</fullName>
    </submittedName>
</protein>
<evidence type="ECO:0000313" key="1">
    <source>
        <dbReference type="EMBL" id="CAI9299028.1"/>
    </source>
</evidence>
<dbReference type="AlphaFoldDB" id="A0AA35ZVA4"/>
<organism evidence="1 2">
    <name type="scientific">Lactuca saligna</name>
    <name type="common">Willowleaf lettuce</name>
    <dbReference type="NCBI Taxonomy" id="75948"/>
    <lineage>
        <taxon>Eukaryota</taxon>
        <taxon>Viridiplantae</taxon>
        <taxon>Streptophyta</taxon>
        <taxon>Embryophyta</taxon>
        <taxon>Tracheophyta</taxon>
        <taxon>Spermatophyta</taxon>
        <taxon>Magnoliopsida</taxon>
        <taxon>eudicotyledons</taxon>
        <taxon>Gunneridae</taxon>
        <taxon>Pentapetalae</taxon>
        <taxon>asterids</taxon>
        <taxon>campanulids</taxon>
        <taxon>Asterales</taxon>
        <taxon>Asteraceae</taxon>
        <taxon>Cichorioideae</taxon>
        <taxon>Cichorieae</taxon>
        <taxon>Lactucinae</taxon>
        <taxon>Lactuca</taxon>
    </lineage>
</organism>
<accession>A0AA35ZVA4</accession>